<keyword evidence="9" id="KW-1185">Reference proteome</keyword>
<dbReference type="SMART" id="SM00342">
    <property type="entry name" value="HTH_ARAC"/>
    <property type="match status" value="1"/>
</dbReference>
<dbReference type="EMBL" id="FQVD01000004">
    <property type="protein sequence ID" value="SHE60891.1"/>
    <property type="molecule type" value="Genomic_DNA"/>
</dbReference>
<keyword evidence="6" id="KW-0732">Signal</keyword>
<dbReference type="PANTHER" id="PTHR43547">
    <property type="entry name" value="TWO-COMPONENT HISTIDINE KINASE"/>
    <property type="match status" value="1"/>
</dbReference>
<evidence type="ECO:0000256" key="5">
    <source>
        <dbReference type="SAM" id="Phobius"/>
    </source>
</evidence>
<dbReference type="SUPFAM" id="SSF50998">
    <property type="entry name" value="Quinoprotein alcohol dehydrogenase-like"/>
    <property type="match status" value="1"/>
</dbReference>
<dbReference type="InterPro" id="IPR011047">
    <property type="entry name" value="Quinoprotein_ADH-like_sf"/>
</dbReference>
<name>A0A1M4UVU1_9BACE</name>
<sequence length="972" mass="111501">MRLLLILLALFYSFTCLAKNERNSYSFKRIDHSQGLSNSAVISIFQDNTGIMWIGTYDGINCYDGKEIETFRSDFSAKTTLSNNIIHAIQQADSNCIWIAGNHIINRFSLSSKEVVSNYEFPGFHSPHSNKNGNTWLIGTNSIRYYNTYHHRFIKIKKPDIEMGDPNSHTFVTDDGDLWLFPNRSTELYKFSLNSFGADTLNTQLTITPSHFHSKPLEFISYQNGILCFVDIDKDLYIYDIVGKSKIYTRNISSLLEKYGSIQGIIPFYEDIIIGFKTNGLIQLRASKKYEERILNRNICIFSIYKDPHQGIFWIGSDGQGAIMYAQDHSIATNIKLNSLSSNLTRQIRSLMTDKDGGLWCGTKGDGLIYIPDFQRGIDATETKIYSPQDIQNAISYSKWDKEFEVFTLQQSRHLNGFWLGTGDTGLYYYSYDDKKLHAILPPSGNPLVHIHKIYEENDSTLWLSSSEDGIHKVWFKKAQALPCIRKEKKFHFFREQHEINSLFSMIPEGDSILWFASRNNGLIKMNKQTEKYKIISLKEILHKSVDDILSTYVDKSGKIYLGTTTGLVSLTQQNGKLEPHYIGLAEGLLNDMIHGILEDGNGFLWLSTNKGIIKYNPKNDSSHAYYYSSGVQIGEFSDDAYYQCPYTEKLIFGGTDGLIYMDKDVATPSGYYPDIVLRKFKIGSKEVNLSKYYSTDTKALSIPGTKVSFALSFAVPDYLTGSEIEYSYMLKGKDTDWTNFSPNNEVIYSDITAGKYTLKIRYKKDVTNIYKTLTISISIIPPWYRSMLAYVIYTLLLITIGSTIFYLSNKYLQLKRKVKELSKDNKESISCEASCQYIKQIRETVTSKLGISTDHMTCTTTEQINFIWKVTHIIEQNLNKEDLSSTFIADQMAMSPRQFYRKFKEISEISPSDLIRNYRIEKAASLLLTTDTSIQDIITDVGISSRAYFYKEFTRKFDMTPKDYRELNKKK</sequence>
<proteinExistence type="predicted"/>
<feature type="transmembrane region" description="Helical" evidence="5">
    <location>
        <begin position="788"/>
        <end position="808"/>
    </location>
</feature>
<evidence type="ECO:0000256" key="6">
    <source>
        <dbReference type="SAM" id="SignalP"/>
    </source>
</evidence>
<dbReference type="SUPFAM" id="SSF46689">
    <property type="entry name" value="Homeodomain-like"/>
    <property type="match status" value="1"/>
</dbReference>
<dbReference type="Pfam" id="PF07495">
    <property type="entry name" value="Y_Y_Y"/>
    <property type="match status" value="1"/>
</dbReference>
<dbReference type="Proteomes" id="UP000184436">
    <property type="component" value="Unassembled WGS sequence"/>
</dbReference>
<dbReference type="Gene3D" id="2.130.10.10">
    <property type="entry name" value="YVTN repeat-like/Quinoprotein amine dehydrogenase"/>
    <property type="match status" value="2"/>
</dbReference>
<keyword evidence="3 8" id="KW-0238">DNA-binding</keyword>
<organism evidence="8 9">
    <name type="scientific">Bacteroides faecichinchillae</name>
    <dbReference type="NCBI Taxonomy" id="871325"/>
    <lineage>
        <taxon>Bacteria</taxon>
        <taxon>Pseudomonadati</taxon>
        <taxon>Bacteroidota</taxon>
        <taxon>Bacteroidia</taxon>
        <taxon>Bacteroidales</taxon>
        <taxon>Bacteroidaceae</taxon>
        <taxon>Bacteroides</taxon>
    </lineage>
</organism>
<dbReference type="InterPro" id="IPR018062">
    <property type="entry name" value="HTH_AraC-typ_CS"/>
</dbReference>
<dbReference type="RefSeq" id="WP_025074797.1">
    <property type="nucleotide sequence ID" value="NZ_FQVD01000004.1"/>
</dbReference>
<dbReference type="Gene3D" id="1.10.10.60">
    <property type="entry name" value="Homeodomain-like"/>
    <property type="match status" value="1"/>
</dbReference>
<protein>
    <submittedName>
        <fullName evidence="8">AraC-type DNA-binding protein</fullName>
    </submittedName>
</protein>
<dbReference type="PROSITE" id="PS01124">
    <property type="entry name" value="HTH_ARAC_FAMILY_2"/>
    <property type="match status" value="1"/>
</dbReference>
<dbReference type="OrthoDB" id="1050625at2"/>
<dbReference type="AlphaFoldDB" id="A0A1M4UVU1"/>
<accession>A0A1M4UVU1</accession>
<dbReference type="GO" id="GO:0000155">
    <property type="term" value="F:phosphorelay sensor kinase activity"/>
    <property type="evidence" value="ECO:0007669"/>
    <property type="project" value="TreeGrafter"/>
</dbReference>
<evidence type="ECO:0000256" key="2">
    <source>
        <dbReference type="ARBA" id="ARBA00023015"/>
    </source>
</evidence>
<dbReference type="GO" id="GO:0003700">
    <property type="term" value="F:DNA-binding transcription factor activity"/>
    <property type="evidence" value="ECO:0007669"/>
    <property type="project" value="InterPro"/>
</dbReference>
<dbReference type="PROSITE" id="PS00041">
    <property type="entry name" value="HTH_ARAC_FAMILY_1"/>
    <property type="match status" value="1"/>
</dbReference>
<evidence type="ECO:0000256" key="1">
    <source>
        <dbReference type="ARBA" id="ARBA00022553"/>
    </source>
</evidence>
<dbReference type="Pfam" id="PF07494">
    <property type="entry name" value="Reg_prop"/>
    <property type="match status" value="2"/>
</dbReference>
<dbReference type="Pfam" id="PF12833">
    <property type="entry name" value="HTH_18"/>
    <property type="match status" value="1"/>
</dbReference>
<evidence type="ECO:0000313" key="9">
    <source>
        <dbReference type="Proteomes" id="UP000184436"/>
    </source>
</evidence>
<dbReference type="PANTHER" id="PTHR43547:SF2">
    <property type="entry name" value="HYBRID SIGNAL TRANSDUCTION HISTIDINE KINASE C"/>
    <property type="match status" value="1"/>
</dbReference>
<evidence type="ECO:0000256" key="4">
    <source>
        <dbReference type="ARBA" id="ARBA00023163"/>
    </source>
</evidence>
<keyword evidence="5" id="KW-0472">Membrane</keyword>
<feature type="signal peptide" evidence="6">
    <location>
        <begin position="1"/>
        <end position="18"/>
    </location>
</feature>
<keyword evidence="4" id="KW-0804">Transcription</keyword>
<evidence type="ECO:0000256" key="3">
    <source>
        <dbReference type="ARBA" id="ARBA00023125"/>
    </source>
</evidence>
<dbReference type="InterPro" id="IPR013783">
    <property type="entry name" value="Ig-like_fold"/>
</dbReference>
<gene>
    <name evidence="8" type="ORF">SAMN05444349_10413</name>
</gene>
<dbReference type="InterPro" id="IPR015943">
    <property type="entry name" value="WD40/YVTN_repeat-like_dom_sf"/>
</dbReference>
<dbReference type="InterPro" id="IPR009057">
    <property type="entry name" value="Homeodomain-like_sf"/>
</dbReference>
<dbReference type="SUPFAM" id="SSF63829">
    <property type="entry name" value="Calcium-dependent phosphotriesterase"/>
    <property type="match status" value="1"/>
</dbReference>
<keyword evidence="5" id="KW-1133">Transmembrane helix</keyword>
<dbReference type="Gene3D" id="2.60.40.10">
    <property type="entry name" value="Immunoglobulins"/>
    <property type="match status" value="1"/>
</dbReference>
<evidence type="ECO:0000259" key="7">
    <source>
        <dbReference type="PROSITE" id="PS01124"/>
    </source>
</evidence>
<dbReference type="InterPro" id="IPR018060">
    <property type="entry name" value="HTH_AraC"/>
</dbReference>
<dbReference type="STRING" id="871325.SAMN05444349_10413"/>
<keyword evidence="5" id="KW-0812">Transmembrane</keyword>
<keyword evidence="2" id="KW-0805">Transcription regulation</keyword>
<reference evidence="8 9" key="1">
    <citation type="submission" date="2016-11" db="EMBL/GenBank/DDBJ databases">
        <authorList>
            <person name="Jaros S."/>
            <person name="Januszkiewicz K."/>
            <person name="Wedrychowicz H."/>
        </authorList>
    </citation>
    <scope>NUCLEOTIDE SEQUENCE [LARGE SCALE GENOMIC DNA]</scope>
    <source>
        <strain evidence="8 9">DSM 26883</strain>
    </source>
</reference>
<dbReference type="InterPro" id="IPR011110">
    <property type="entry name" value="Reg_prop"/>
</dbReference>
<keyword evidence="1" id="KW-0597">Phosphoprotein</keyword>
<dbReference type="GO" id="GO:0043565">
    <property type="term" value="F:sequence-specific DNA binding"/>
    <property type="evidence" value="ECO:0007669"/>
    <property type="project" value="InterPro"/>
</dbReference>
<dbReference type="InterPro" id="IPR011123">
    <property type="entry name" value="Y_Y_Y"/>
</dbReference>
<feature type="domain" description="HTH araC/xylS-type" evidence="7">
    <location>
        <begin position="869"/>
        <end position="968"/>
    </location>
</feature>
<feature type="chain" id="PRO_5030031100" evidence="6">
    <location>
        <begin position="19"/>
        <end position="972"/>
    </location>
</feature>
<evidence type="ECO:0000313" key="8">
    <source>
        <dbReference type="EMBL" id="SHE60891.1"/>
    </source>
</evidence>